<evidence type="ECO:0000313" key="2">
    <source>
        <dbReference type="Proteomes" id="UP001151760"/>
    </source>
</evidence>
<name>A0ABQ5C892_9ASTR</name>
<protein>
    <submittedName>
        <fullName evidence="1">Uncharacterized protein</fullName>
    </submittedName>
</protein>
<keyword evidence="2" id="KW-1185">Reference proteome</keyword>
<dbReference type="EMBL" id="BQNB010014043">
    <property type="protein sequence ID" value="GJT23295.1"/>
    <property type="molecule type" value="Genomic_DNA"/>
</dbReference>
<reference evidence="1" key="2">
    <citation type="submission" date="2022-01" db="EMBL/GenBank/DDBJ databases">
        <authorList>
            <person name="Yamashiro T."/>
            <person name="Shiraishi A."/>
            <person name="Satake H."/>
            <person name="Nakayama K."/>
        </authorList>
    </citation>
    <scope>NUCLEOTIDE SEQUENCE</scope>
</reference>
<comment type="caution">
    <text evidence="1">The sequence shown here is derived from an EMBL/GenBank/DDBJ whole genome shotgun (WGS) entry which is preliminary data.</text>
</comment>
<gene>
    <name evidence="1" type="ORF">Tco_0893232</name>
</gene>
<sequence length="176" mass="20488">MIENMGGEVNRNVKKFDVNRNKIWKQKQQAVRNEADRGIKENNNNKSFEEKFPPLWTKEQGNNKEKEKAMKRNNKFSVLGGIIDDDQQEINLLKDKMIVDKYLNLKLQPSSEEIKNRSQEVIKYFKRAWDTDREKEKNDILDGLEGIVEDVLEDESLAARKVIANEMNGSCSSLLN</sequence>
<proteinExistence type="predicted"/>
<dbReference type="Proteomes" id="UP001151760">
    <property type="component" value="Unassembled WGS sequence"/>
</dbReference>
<organism evidence="1 2">
    <name type="scientific">Tanacetum coccineum</name>
    <dbReference type="NCBI Taxonomy" id="301880"/>
    <lineage>
        <taxon>Eukaryota</taxon>
        <taxon>Viridiplantae</taxon>
        <taxon>Streptophyta</taxon>
        <taxon>Embryophyta</taxon>
        <taxon>Tracheophyta</taxon>
        <taxon>Spermatophyta</taxon>
        <taxon>Magnoliopsida</taxon>
        <taxon>eudicotyledons</taxon>
        <taxon>Gunneridae</taxon>
        <taxon>Pentapetalae</taxon>
        <taxon>asterids</taxon>
        <taxon>campanulids</taxon>
        <taxon>Asterales</taxon>
        <taxon>Asteraceae</taxon>
        <taxon>Asteroideae</taxon>
        <taxon>Anthemideae</taxon>
        <taxon>Anthemidinae</taxon>
        <taxon>Tanacetum</taxon>
    </lineage>
</organism>
<reference evidence="1" key="1">
    <citation type="journal article" date="2022" name="Int. J. Mol. Sci.">
        <title>Draft Genome of Tanacetum Coccineum: Genomic Comparison of Closely Related Tanacetum-Family Plants.</title>
        <authorList>
            <person name="Yamashiro T."/>
            <person name="Shiraishi A."/>
            <person name="Nakayama K."/>
            <person name="Satake H."/>
        </authorList>
    </citation>
    <scope>NUCLEOTIDE SEQUENCE</scope>
</reference>
<evidence type="ECO:0000313" key="1">
    <source>
        <dbReference type="EMBL" id="GJT23295.1"/>
    </source>
</evidence>
<accession>A0ABQ5C892</accession>